<evidence type="ECO:0000313" key="10">
    <source>
        <dbReference type="Proteomes" id="UP000608850"/>
    </source>
</evidence>
<evidence type="ECO:0008006" key="11">
    <source>
        <dbReference type="Google" id="ProtNLM"/>
    </source>
</evidence>
<keyword evidence="5 6" id="KW-0472">Membrane</keyword>
<evidence type="ECO:0000259" key="8">
    <source>
        <dbReference type="Pfam" id="PF13194"/>
    </source>
</evidence>
<feature type="transmembrane region" description="Helical" evidence="6">
    <location>
        <begin position="280"/>
        <end position="305"/>
    </location>
</feature>
<dbReference type="GO" id="GO:0005886">
    <property type="term" value="C:plasma membrane"/>
    <property type="evidence" value="ECO:0007669"/>
    <property type="project" value="UniProtKB-SubCell"/>
</dbReference>
<accession>A0A830GBK9</accession>
<feature type="transmembrane region" description="Helical" evidence="6">
    <location>
        <begin position="190"/>
        <end position="209"/>
    </location>
</feature>
<feature type="transmembrane region" description="Helical" evidence="6">
    <location>
        <begin position="377"/>
        <end position="402"/>
    </location>
</feature>
<evidence type="ECO:0000259" key="7">
    <source>
        <dbReference type="Pfam" id="PF02308"/>
    </source>
</evidence>
<feature type="domain" description="MgtC/SapB/SrpB/YhiD N-terminal" evidence="7">
    <location>
        <begin position="20"/>
        <end position="88"/>
    </location>
</feature>
<dbReference type="InterPro" id="IPR049177">
    <property type="entry name" value="MgtC_SapB_SrpB_YhiD_N"/>
</dbReference>
<evidence type="ECO:0000256" key="6">
    <source>
        <dbReference type="SAM" id="Phobius"/>
    </source>
</evidence>
<dbReference type="Pfam" id="PF02308">
    <property type="entry name" value="MgtC"/>
    <property type="match status" value="2"/>
</dbReference>
<keyword evidence="2" id="KW-1003">Cell membrane</keyword>
<organism evidence="9 10">
    <name type="scientific">Halarchaeum nitratireducens</name>
    <dbReference type="NCBI Taxonomy" id="489913"/>
    <lineage>
        <taxon>Archaea</taxon>
        <taxon>Methanobacteriati</taxon>
        <taxon>Methanobacteriota</taxon>
        <taxon>Stenosarchaea group</taxon>
        <taxon>Halobacteria</taxon>
        <taxon>Halobacteriales</taxon>
        <taxon>Halobacteriaceae</taxon>
    </lineage>
</organism>
<reference evidence="9 10" key="1">
    <citation type="journal article" date="2019" name="Int. J. Syst. Evol. Microbiol.">
        <title>The Global Catalogue of Microorganisms (GCM) 10K type strain sequencing project: providing services to taxonomists for standard genome sequencing and annotation.</title>
        <authorList>
            <consortium name="The Broad Institute Genomics Platform"/>
            <consortium name="The Broad Institute Genome Sequencing Center for Infectious Disease"/>
            <person name="Wu L."/>
            <person name="Ma J."/>
        </authorList>
    </citation>
    <scope>NUCLEOTIDE SEQUENCE [LARGE SCALE GENOMIC DNA]</scope>
    <source>
        <strain evidence="9 10">JCM 16331</strain>
    </source>
</reference>
<feature type="transmembrane region" description="Helical" evidence="6">
    <location>
        <begin position="71"/>
        <end position="93"/>
    </location>
</feature>
<keyword evidence="3 6" id="KW-0812">Transmembrane</keyword>
<dbReference type="PRINTS" id="PR01837">
    <property type="entry name" value="MGTCSAPBPROT"/>
</dbReference>
<dbReference type="InterPro" id="IPR025105">
    <property type="entry name" value="DUF4010"/>
</dbReference>
<keyword evidence="4 6" id="KW-1133">Transmembrane helix</keyword>
<feature type="transmembrane region" description="Helical" evidence="6">
    <location>
        <begin position="444"/>
        <end position="463"/>
    </location>
</feature>
<dbReference type="EMBL" id="BMOQ01000004">
    <property type="protein sequence ID" value="GGN15710.1"/>
    <property type="molecule type" value="Genomic_DNA"/>
</dbReference>
<evidence type="ECO:0000313" key="9">
    <source>
        <dbReference type="EMBL" id="GGN15710.1"/>
    </source>
</evidence>
<evidence type="ECO:0000256" key="5">
    <source>
        <dbReference type="ARBA" id="ARBA00023136"/>
    </source>
</evidence>
<protein>
    <recommendedName>
        <fullName evidence="11">DUF4010 domain-containing protein</fullName>
    </recommendedName>
</protein>
<keyword evidence="10" id="KW-1185">Reference proteome</keyword>
<feature type="transmembrane region" description="Helical" evidence="6">
    <location>
        <begin position="353"/>
        <end position="370"/>
    </location>
</feature>
<gene>
    <name evidence="9" type="ORF">GCM10009021_15140</name>
</gene>
<evidence type="ECO:0000256" key="3">
    <source>
        <dbReference type="ARBA" id="ARBA00022692"/>
    </source>
</evidence>
<dbReference type="RefSeq" id="WP_229772822.1">
    <property type="nucleotide sequence ID" value="NZ_BMOQ01000004.1"/>
</dbReference>
<comment type="subcellular location">
    <subcellularLocation>
        <location evidence="1">Cell membrane</location>
        <topology evidence="1">Multi-pass membrane protein</topology>
    </subcellularLocation>
</comment>
<dbReference type="Proteomes" id="UP000608850">
    <property type="component" value="Unassembled WGS sequence"/>
</dbReference>
<dbReference type="InterPro" id="IPR003416">
    <property type="entry name" value="MgtC/SapB/SrpB/YhiD_fam"/>
</dbReference>
<evidence type="ECO:0000256" key="4">
    <source>
        <dbReference type="ARBA" id="ARBA00022989"/>
    </source>
</evidence>
<feature type="domain" description="MgtC/SapB/SrpB/YhiD N-terminal" evidence="7">
    <location>
        <begin position="127"/>
        <end position="174"/>
    </location>
</feature>
<feature type="transmembrane region" description="Helical" evidence="6">
    <location>
        <begin position="221"/>
        <end position="240"/>
    </location>
</feature>
<evidence type="ECO:0000256" key="1">
    <source>
        <dbReference type="ARBA" id="ARBA00004651"/>
    </source>
</evidence>
<feature type="domain" description="DUF4010" evidence="8">
    <location>
        <begin position="227"/>
        <end position="433"/>
    </location>
</feature>
<feature type="transmembrane region" description="Helical" evidence="6">
    <location>
        <begin position="312"/>
        <end position="333"/>
    </location>
</feature>
<feature type="transmembrane region" description="Helical" evidence="6">
    <location>
        <begin position="414"/>
        <end position="432"/>
    </location>
</feature>
<name>A0A830GBK9_9EURY</name>
<dbReference type="AlphaFoldDB" id="A0A830GBK9"/>
<dbReference type="PANTHER" id="PTHR39084">
    <property type="entry name" value="MEMBRANE PROTEIN-RELATED"/>
    <property type="match status" value="1"/>
</dbReference>
<feature type="transmembrane region" description="Helical" evidence="6">
    <location>
        <begin position="16"/>
        <end position="32"/>
    </location>
</feature>
<dbReference type="Pfam" id="PF13194">
    <property type="entry name" value="DUF4010"/>
    <property type="match status" value="1"/>
</dbReference>
<evidence type="ECO:0000256" key="2">
    <source>
        <dbReference type="ARBA" id="ARBA00022475"/>
    </source>
</evidence>
<feature type="transmembrane region" description="Helical" evidence="6">
    <location>
        <begin position="152"/>
        <end position="169"/>
    </location>
</feature>
<sequence length="464" mass="47637">MADLPSVVTAAPIDSRIVRLGVAVGLGLFLGLEREWSQKAAGIRTFALISVLGTVFTTYDRAMCGESTCVPFLSVAGAGFVVVLAAVLMIDGFREKRRDHRRAVDGAVGGADTDVDVDRGSHHADDTGLHLTTAVSLLVAYGVGLLAGLGQLLPATVVAVTSSLLLVFKRELHELAWGLSATELRSTAEFAILAFVVYPLLPAGTYALGGGEYGVVIEPRVVWSMVVFVAGIGIANYALVRTYGGRGIAVTGFFGGLASSTAVIGSMLDHVAERREAVDYAVAGVLLANAAMALRNLVIVAAFTVSYALDPLFTIGVPLGVVVLGSVALAWRAADWRTSVDVDLSTPFSMRNALAFGAIFLLIVVGSGLTRATLGTLGFYATAVVSGLVSSAGATTSAVVLYRTGELTAHETGVAVTLATASSVLVKVGLAATSAERAFGRRVAVVSLGVLGTAGLAAVVVALV</sequence>
<comment type="caution">
    <text evidence="9">The sequence shown here is derived from an EMBL/GenBank/DDBJ whole genome shotgun (WGS) entry which is preliminary data.</text>
</comment>
<proteinExistence type="predicted"/>
<dbReference type="PANTHER" id="PTHR39084:SF1">
    <property type="entry name" value="DUF4010 DOMAIN-CONTAINING PROTEIN"/>
    <property type="match status" value="1"/>
</dbReference>
<feature type="transmembrane region" description="Helical" evidence="6">
    <location>
        <begin position="247"/>
        <end position="268"/>
    </location>
</feature>